<sequence>MAGLINLYLKPRPSIIFDSKDFVKIEVRGFEAIQTNPSGTDLSVRGSRALQYGDHEVLYDFTLSKYDTDTKVQEHARGEVMVHKQELYTFPKGVLYTTSSGQSFWSQQGVYDHKKQTFQGQGAFRMNGPEGNIQGEDIAYNHVQGIVQARHVHAIIDMEEAKNAKFSHSKFKSLKF</sequence>
<dbReference type="HOGENOM" id="CLU_118518_0_0_7"/>
<name>E7ABH7_HELFC</name>
<dbReference type="STRING" id="936155.HFELIS_07720"/>
<gene>
    <name evidence="1" type="ordered locus">Hfelis_07720</name>
</gene>
<evidence type="ECO:0000313" key="2">
    <source>
        <dbReference type="Proteomes" id="UP000007934"/>
    </source>
</evidence>
<reference evidence="1 2" key="1">
    <citation type="journal article" date="2011" name="Genome Biol. Evol.">
        <title>Comparative whole genome sequence analysis of the carcinogenic bacterial model pathogen Helicobacter felis.</title>
        <authorList>
            <person name="Arnold I.C."/>
            <person name="Zigova Z."/>
            <person name="Holden M."/>
            <person name="Lawley T.D."/>
            <person name="Rad R."/>
            <person name="Dougan G."/>
            <person name="Falkow S."/>
            <person name="Bentley S.D."/>
            <person name="Muller A."/>
        </authorList>
    </citation>
    <scope>NUCLEOTIDE SEQUENCE [LARGE SCALE GENOMIC DNA]</scope>
    <source>
        <strain evidence="2">ATCC 49179 / CCUG 28539 / NCTC 12436 / CS1</strain>
    </source>
</reference>
<keyword evidence="2" id="KW-1185">Reference proteome</keyword>
<organism evidence="1 2">
    <name type="scientific">Helicobacter felis (strain ATCC 49179 / CCUG 28539 / NCTC 12436 / CS1)</name>
    <dbReference type="NCBI Taxonomy" id="936155"/>
    <lineage>
        <taxon>Bacteria</taxon>
        <taxon>Pseudomonadati</taxon>
        <taxon>Campylobacterota</taxon>
        <taxon>Epsilonproteobacteria</taxon>
        <taxon>Campylobacterales</taxon>
        <taxon>Helicobacteraceae</taxon>
        <taxon>Helicobacter</taxon>
    </lineage>
</organism>
<dbReference type="EMBL" id="FQ670179">
    <property type="protein sequence ID" value="CBY82856.1"/>
    <property type="molecule type" value="Genomic_DNA"/>
</dbReference>
<dbReference type="AlphaFoldDB" id="E7ABH7"/>
<protein>
    <submittedName>
        <fullName evidence="1">Uncharacterized protein</fullName>
    </submittedName>
</protein>
<accession>E7ABH7</accession>
<dbReference type="KEGG" id="hfe:HFELIS_07720"/>
<dbReference type="Proteomes" id="UP000007934">
    <property type="component" value="Chromosome"/>
</dbReference>
<evidence type="ECO:0000313" key="1">
    <source>
        <dbReference type="EMBL" id="CBY82856.1"/>
    </source>
</evidence>
<proteinExistence type="predicted"/>